<proteinExistence type="predicted"/>
<dbReference type="PANTHER" id="PTHR43162">
    <property type="match status" value="1"/>
</dbReference>
<dbReference type="Gene3D" id="3.40.50.720">
    <property type="entry name" value="NAD(P)-binding Rossmann-like Domain"/>
    <property type="match status" value="1"/>
</dbReference>
<evidence type="ECO:0000259" key="1">
    <source>
        <dbReference type="Pfam" id="PF05368"/>
    </source>
</evidence>
<evidence type="ECO:0000313" key="3">
    <source>
        <dbReference type="Proteomes" id="UP000199577"/>
    </source>
</evidence>
<organism evidence="2 3">
    <name type="scientific">Parapedobacter composti</name>
    <dbReference type="NCBI Taxonomy" id="623281"/>
    <lineage>
        <taxon>Bacteria</taxon>
        <taxon>Pseudomonadati</taxon>
        <taxon>Bacteroidota</taxon>
        <taxon>Sphingobacteriia</taxon>
        <taxon>Sphingobacteriales</taxon>
        <taxon>Sphingobacteriaceae</taxon>
        <taxon>Parapedobacter</taxon>
    </lineage>
</organism>
<dbReference type="AlphaFoldDB" id="A0A1I1LQP7"/>
<dbReference type="RefSeq" id="WP_090974945.1">
    <property type="nucleotide sequence ID" value="NZ_FOLL01000023.1"/>
</dbReference>
<dbReference type="InterPro" id="IPR008030">
    <property type="entry name" value="NmrA-like"/>
</dbReference>
<dbReference type="InterPro" id="IPR051604">
    <property type="entry name" value="Ergot_Alk_Oxidoreductase"/>
</dbReference>
<dbReference type="Gene3D" id="3.90.25.10">
    <property type="entry name" value="UDP-galactose 4-epimerase, domain 1"/>
    <property type="match status" value="1"/>
</dbReference>
<dbReference type="SUPFAM" id="SSF51735">
    <property type="entry name" value="NAD(P)-binding Rossmann-fold domains"/>
    <property type="match status" value="1"/>
</dbReference>
<dbReference type="EMBL" id="FOLL01000023">
    <property type="protein sequence ID" value="SFC75276.1"/>
    <property type="molecule type" value="Genomic_DNA"/>
</dbReference>
<protein>
    <submittedName>
        <fullName evidence="2">Uncharacterized conserved protein YbjT, contains NAD(P)-binding and DUF2867 domains</fullName>
    </submittedName>
</protein>
<dbReference type="PANTHER" id="PTHR43162:SF1">
    <property type="entry name" value="PRESTALK A DIFFERENTIATION PROTEIN A"/>
    <property type="match status" value="1"/>
</dbReference>
<feature type="domain" description="NmrA-like" evidence="1">
    <location>
        <begin position="4"/>
        <end position="255"/>
    </location>
</feature>
<dbReference type="Proteomes" id="UP000199577">
    <property type="component" value="Unassembled WGS sequence"/>
</dbReference>
<keyword evidence="3" id="KW-1185">Reference proteome</keyword>
<gene>
    <name evidence="2" type="ORF">SAMN05421747_12321</name>
</gene>
<sequence length="287" mass="31270">MNIIVGATGQIGSHLVTELQKSGFPVRAVVRNPEKLADKNLEARKADLFDGPQLAKAFEGGTTVFILTPENQTSNDIIEDTKQIIANYRSAIEHAGIKRVIALSSMGAHVDGNTGNLLMSRILEQGLGDLEATTVFVRPSYYFSNWLSYLETTAQHGILPTFFSEDLPIEMNSPLDVAKYIAKVMTDKQAPKSKTTVELTGPQPYTSRDVANAFATLLNKPVVPQSIPREKWHETLIAAGFSENTATNLADMTQAVVDKLTVPERPDDTITLPTSLHSYLSGLLSNG</sequence>
<dbReference type="InterPro" id="IPR036291">
    <property type="entry name" value="NAD(P)-bd_dom_sf"/>
</dbReference>
<dbReference type="STRING" id="623281.SAMN05421747_12321"/>
<evidence type="ECO:0000313" key="2">
    <source>
        <dbReference type="EMBL" id="SFC75276.1"/>
    </source>
</evidence>
<name>A0A1I1LQP7_9SPHI</name>
<reference evidence="2 3" key="1">
    <citation type="submission" date="2016-10" db="EMBL/GenBank/DDBJ databases">
        <authorList>
            <person name="de Groot N.N."/>
        </authorList>
    </citation>
    <scope>NUCLEOTIDE SEQUENCE [LARGE SCALE GENOMIC DNA]</scope>
    <source>
        <strain evidence="2 3">DSM 22900</strain>
    </source>
</reference>
<accession>A0A1I1LQP7</accession>
<dbReference type="Pfam" id="PF05368">
    <property type="entry name" value="NmrA"/>
    <property type="match status" value="1"/>
</dbReference>
<dbReference type="OrthoDB" id="112777at2"/>